<keyword evidence="1" id="KW-0812">Transmembrane</keyword>
<comment type="caution">
    <text evidence="2">The sequence shown here is derived from an EMBL/GenBank/DDBJ whole genome shotgun (WGS) entry which is preliminary data.</text>
</comment>
<feature type="transmembrane region" description="Helical" evidence="1">
    <location>
        <begin position="647"/>
        <end position="666"/>
    </location>
</feature>
<organism evidence="2 3">
    <name type="scientific">Phytophthora nicotianae</name>
    <name type="common">Potato buckeye rot agent</name>
    <name type="synonym">Phytophthora parasitica</name>
    <dbReference type="NCBI Taxonomy" id="4792"/>
    <lineage>
        <taxon>Eukaryota</taxon>
        <taxon>Sar</taxon>
        <taxon>Stramenopiles</taxon>
        <taxon>Oomycota</taxon>
        <taxon>Peronosporomycetes</taxon>
        <taxon>Peronosporales</taxon>
        <taxon>Peronosporaceae</taxon>
        <taxon>Phytophthora</taxon>
    </lineage>
</organism>
<protein>
    <submittedName>
        <fullName evidence="2">Uncharacterized protein</fullName>
    </submittedName>
</protein>
<name>A0A0W8C9X9_PHYNI</name>
<sequence length="673" mass="77740">MIDQLFPDLLSKMWHIEIYLWKESLTSELLNIFHTCWDQVLLKPLDEKMSILSSSKQKEHTHNKGAFRYNDTSANNFSLVQEPKRADLDGHHQQICIVDQLQQLRVEFEGQLCEASDVGAFQDAGWDVRHKGAPEHRTLENLLKRNLSDDVNGVLGDGKKTLLLVVGELTPSLLDRVEMYFKTDNWSVEFYGFRSVSEVSDRLRAEYPSRFRSAYLSRTIKNLLKGRPDSSGNERFVFMNLDSIMETLFRSNTLYKMIPGAASARDIRVNFSAVTKIVCGEDQAKVKRQVATYATTNPLLAQKLVDLKWEVDKQAPTASMSALVEILEQLVSSTVPTPQEPKTLVLVMGDRGLTVSDRMVWSRLLAEFVAKQWHIEIFSWVRTLSDEFLGAFLNHRDQVLVYALDNTLHVFTYLKPGSLTNTTAGPTFKLAADGTETIDLPPLQQQMHPVQVAFVAMQADAATVRTKYQKDINTQLQQLKSAFELQLREQRNGFDAEYRRLQDDFETRLRKQEDAFTASRQRYEKDTERRFCTMENTIARLRLELKNEAEHQYDQCQSDIAAVNSSMEEMSRRLARNMAIHERKNDHIWDRVQDSLRIRREKCAEQHNNLEFRVEQQDRKQQIAAEEAGIRHAQDHQELKSDIISTVFWRIFAAIIVFFLFASIVASPHQWQN</sequence>
<evidence type="ECO:0000256" key="1">
    <source>
        <dbReference type="SAM" id="Phobius"/>
    </source>
</evidence>
<evidence type="ECO:0000313" key="2">
    <source>
        <dbReference type="EMBL" id="KUF80885.1"/>
    </source>
</evidence>
<reference evidence="2 3" key="1">
    <citation type="submission" date="2015-11" db="EMBL/GenBank/DDBJ databases">
        <title>Genomes and virulence difference between two physiological races of Phytophthora nicotianae.</title>
        <authorList>
            <person name="Liu H."/>
            <person name="Ma X."/>
            <person name="Yu H."/>
            <person name="Fang D."/>
            <person name="Li Y."/>
            <person name="Wang X."/>
            <person name="Wang W."/>
            <person name="Dong Y."/>
            <person name="Xiao B."/>
        </authorList>
    </citation>
    <scope>NUCLEOTIDE SEQUENCE [LARGE SCALE GENOMIC DNA]</scope>
    <source>
        <strain evidence="3">race 0</strain>
    </source>
</reference>
<proteinExistence type="predicted"/>
<evidence type="ECO:0000313" key="3">
    <source>
        <dbReference type="Proteomes" id="UP000052943"/>
    </source>
</evidence>
<dbReference type="EMBL" id="LNFO01004498">
    <property type="protein sequence ID" value="KUF80885.1"/>
    <property type="molecule type" value="Genomic_DNA"/>
</dbReference>
<gene>
    <name evidence="2" type="ORF">AM587_10015036</name>
</gene>
<dbReference type="AlphaFoldDB" id="A0A0W8C9X9"/>
<accession>A0A0W8C9X9</accession>
<dbReference type="Proteomes" id="UP000052943">
    <property type="component" value="Unassembled WGS sequence"/>
</dbReference>
<keyword evidence="1" id="KW-1133">Transmembrane helix</keyword>
<keyword evidence="1" id="KW-0472">Membrane</keyword>